<dbReference type="Proteomes" id="UP000003947">
    <property type="component" value="Unassembled WGS sequence"/>
</dbReference>
<dbReference type="Gene3D" id="3.40.390.70">
    <property type="match status" value="1"/>
</dbReference>
<dbReference type="AlphaFoldDB" id="I4YL54"/>
<evidence type="ECO:0000313" key="3">
    <source>
        <dbReference type="Proteomes" id="UP000003947"/>
    </source>
</evidence>
<proteinExistence type="predicted"/>
<dbReference type="HOGENOM" id="CLU_048114_0_0_5"/>
<reference evidence="2 3" key="1">
    <citation type="submission" date="2012-02" db="EMBL/GenBank/DDBJ databases">
        <title>Improved High-Quality Draft sequence of Microvirga sp. WSM3557.</title>
        <authorList>
            <consortium name="US DOE Joint Genome Institute"/>
            <person name="Lucas S."/>
            <person name="Han J."/>
            <person name="Lapidus A."/>
            <person name="Cheng J.-F."/>
            <person name="Goodwin L."/>
            <person name="Pitluck S."/>
            <person name="Peters L."/>
            <person name="Zhang X."/>
            <person name="Detter J.C."/>
            <person name="Han C."/>
            <person name="Tapia R."/>
            <person name="Land M."/>
            <person name="Hauser L."/>
            <person name="Kyrpides N."/>
            <person name="Ivanova N."/>
            <person name="Pagani I."/>
            <person name="Brau L."/>
            <person name="Yates R."/>
            <person name="O'Hara G."/>
            <person name="Rui T."/>
            <person name="Howieson J."/>
            <person name="Reeve W."/>
            <person name="Woyke T."/>
        </authorList>
    </citation>
    <scope>NUCLEOTIDE SEQUENCE [LARGE SCALE GENOMIC DNA]</scope>
    <source>
        <strain evidence="2 3">WSM3557</strain>
    </source>
</reference>
<gene>
    <name evidence="2" type="ORF">MicloDRAFT_00054110</name>
</gene>
<accession>I4YL54</accession>
<dbReference type="PIRSF" id="PIRSF012641">
    <property type="entry name" value="UCP012641"/>
    <property type="match status" value="1"/>
</dbReference>
<name>I4YL54_9HYPH</name>
<evidence type="ECO:0000259" key="1">
    <source>
        <dbReference type="Pfam" id="PF10005"/>
    </source>
</evidence>
<feature type="domain" description="Zinc-ribbon" evidence="1">
    <location>
        <begin position="13"/>
        <end position="104"/>
    </location>
</feature>
<dbReference type="PATRIC" id="fig|864069.3.peg.5821"/>
<dbReference type="EMBL" id="JH660647">
    <property type="protein sequence ID" value="EIM24696.1"/>
    <property type="molecule type" value="Genomic_DNA"/>
</dbReference>
<dbReference type="Pfam" id="PF15887">
    <property type="entry name" value="Peptidase_Mx"/>
    <property type="match status" value="1"/>
</dbReference>
<dbReference type="InterPro" id="IPR011201">
    <property type="entry name" value="Zinc-ribbon_6_bact"/>
</dbReference>
<dbReference type="STRING" id="864069.MicloDRAFT_00054110"/>
<keyword evidence="3" id="KW-1185">Reference proteome</keyword>
<protein>
    <recommendedName>
        <fullName evidence="1">Zinc-ribbon domain-containing protein</fullName>
    </recommendedName>
</protein>
<dbReference type="Pfam" id="PF10005">
    <property type="entry name" value="Zn_ribbon_DZR_6"/>
    <property type="match status" value="1"/>
</dbReference>
<organism evidence="2 3">
    <name type="scientific">Microvirga lotononidis</name>
    <dbReference type="NCBI Taxonomy" id="864069"/>
    <lineage>
        <taxon>Bacteria</taxon>
        <taxon>Pseudomonadati</taxon>
        <taxon>Pseudomonadota</taxon>
        <taxon>Alphaproteobacteria</taxon>
        <taxon>Hyphomicrobiales</taxon>
        <taxon>Methylobacteriaceae</taxon>
        <taxon>Microvirga</taxon>
    </lineage>
</organism>
<dbReference type="InterPro" id="IPR031321">
    <property type="entry name" value="UCP012641"/>
</dbReference>
<evidence type="ECO:0000313" key="2">
    <source>
        <dbReference type="EMBL" id="EIM24696.1"/>
    </source>
</evidence>
<dbReference type="eggNOG" id="COG4307">
    <property type="taxonomic scope" value="Bacteria"/>
</dbReference>
<sequence>MGPQEQRDRSMKLFECQACGQPLYFENSRCESCGRRLGCLPSIQDISALEPTEEGDWKALALPGTSFRFCANARYEACNWLIPEDDANPYCRACRHNRTVPDLSIEQNLVRWRSLETAKRRLFYTLLKLDLPLATRAEDPQGLAFDFLADPAENSPEGPSILTGHDNGLITINIAEADDAERERRRHSMGEPYRTLLGHFRHEVGHYFWNVLVRNDPSLESFRRIFGDERQDYGEALKAHYAQGPKENWQEEFVSSYAASHPWEDFAETWAHYLHIVDTLETAHAFGLTVRPRIGRGPELAAQIDFDPHRETDLNRLVTAWLPLTFAVNSLNRSMGQPDLYPFVLAPAVIAKLAFIHERIHSWSGRGQGEADGCHVLKAVIGGLNSRIGAPHSA</sequence>